<dbReference type="PANTHER" id="PTHR45790:SF1">
    <property type="entry name" value="SIROHEME SYNTHASE"/>
    <property type="match status" value="1"/>
</dbReference>
<dbReference type="NCBIfam" id="TIGR01469">
    <property type="entry name" value="cobA_cysG_Cterm"/>
    <property type="match status" value="1"/>
</dbReference>
<dbReference type="Pfam" id="PF00590">
    <property type="entry name" value="TP_methylase"/>
    <property type="match status" value="1"/>
</dbReference>
<dbReference type="EC" id="4.99.1.4" evidence="9"/>
<dbReference type="GO" id="GO:0004851">
    <property type="term" value="F:uroporphyrin-III C-methyltransferase activity"/>
    <property type="evidence" value="ECO:0007669"/>
    <property type="project" value="UniProtKB-EC"/>
</dbReference>
<dbReference type="EC" id="1.3.1.76" evidence="9"/>
<dbReference type="PROSITE" id="PS00839">
    <property type="entry name" value="SUMT_1"/>
    <property type="match status" value="1"/>
</dbReference>
<dbReference type="GO" id="GO:0032259">
    <property type="term" value="P:methylation"/>
    <property type="evidence" value="ECO:0007669"/>
    <property type="project" value="UniProtKB-KW"/>
</dbReference>
<dbReference type="GO" id="GO:0043115">
    <property type="term" value="F:precorrin-2 dehydrogenase activity"/>
    <property type="evidence" value="ECO:0007669"/>
    <property type="project" value="UniProtKB-EC"/>
</dbReference>
<comment type="catalytic activity">
    <reaction evidence="9">
        <text>precorrin-2 + NAD(+) = sirohydrochlorin + NADH + 2 H(+)</text>
        <dbReference type="Rhea" id="RHEA:15613"/>
        <dbReference type="ChEBI" id="CHEBI:15378"/>
        <dbReference type="ChEBI" id="CHEBI:57540"/>
        <dbReference type="ChEBI" id="CHEBI:57945"/>
        <dbReference type="ChEBI" id="CHEBI:58351"/>
        <dbReference type="ChEBI" id="CHEBI:58827"/>
        <dbReference type="EC" id="1.3.1.76"/>
    </reaction>
</comment>
<comment type="similarity">
    <text evidence="1 10">Belongs to the precorrin methyltransferase family.</text>
</comment>
<dbReference type="GO" id="GO:0051266">
    <property type="term" value="F:sirohydrochlorin ferrochelatase activity"/>
    <property type="evidence" value="ECO:0007669"/>
    <property type="project" value="UniProtKB-EC"/>
</dbReference>
<evidence type="ECO:0000313" key="15">
    <source>
        <dbReference type="Proteomes" id="UP000727907"/>
    </source>
</evidence>
<dbReference type="PROSITE" id="PS00840">
    <property type="entry name" value="SUMT_2"/>
    <property type="match status" value="1"/>
</dbReference>
<dbReference type="InterPro" id="IPR028281">
    <property type="entry name" value="Sirohaem_synthase_central"/>
</dbReference>
<dbReference type="HAMAP" id="MF_01646">
    <property type="entry name" value="Siroheme_synth"/>
    <property type="match status" value="1"/>
</dbReference>
<comment type="pathway">
    <text evidence="9">Porphyrin-containing compound metabolism; siroheme biosynthesis; siroheme from sirohydrochlorin: step 1/1.</text>
</comment>
<comment type="function">
    <text evidence="9">Multifunctional enzyme that catalyzes the SAM-dependent methylations of uroporphyrinogen III at position C-2 and C-7 to form precorrin-2 via precorrin-1. Then it catalyzes the NAD-dependent ring dehydrogenation of precorrin-2 to yield sirohydrochlorin. Finally, it catalyzes the ferrochelation of sirohydrochlorin to yield siroheme.</text>
</comment>
<feature type="binding site" evidence="9">
    <location>
        <begin position="44"/>
        <end position="45"/>
    </location>
    <ligand>
        <name>NAD(+)</name>
        <dbReference type="ChEBI" id="CHEBI:57540"/>
    </ligand>
</feature>
<comment type="pathway">
    <text evidence="8 9">Porphyrin-containing compound metabolism; siroheme biosynthesis; precorrin-2 from uroporphyrinogen III: step 1/1.</text>
</comment>
<dbReference type="Pfam" id="PF10414">
    <property type="entry name" value="CysG_dimeriser"/>
    <property type="match status" value="1"/>
</dbReference>
<feature type="region of interest" description="Precorrin-2 dehydrogenase / sirohydrochlorin ferrochelatase" evidence="9">
    <location>
        <begin position="1"/>
        <end position="204"/>
    </location>
</feature>
<feature type="region of interest" description="Uroporphyrinogen-III C-methyltransferase" evidence="9">
    <location>
        <begin position="219"/>
        <end position="469"/>
    </location>
</feature>
<keyword evidence="2 9" id="KW-0169">Cobalamin biosynthesis</keyword>
<proteinExistence type="inferred from homology"/>
<keyword evidence="4 9" id="KW-0520">NAD</keyword>
<keyword evidence="3 9" id="KW-0560">Oxidoreductase</keyword>
<keyword evidence="15" id="KW-1185">Reference proteome</keyword>
<keyword evidence="6 9" id="KW-0627">Porphyrin biosynthesis</keyword>
<organism evidence="14 15">
    <name type="scientific">Reyranella humidisoli</name>
    <dbReference type="NCBI Taxonomy" id="2849149"/>
    <lineage>
        <taxon>Bacteria</taxon>
        <taxon>Pseudomonadati</taxon>
        <taxon>Pseudomonadota</taxon>
        <taxon>Alphaproteobacteria</taxon>
        <taxon>Hyphomicrobiales</taxon>
        <taxon>Reyranellaceae</taxon>
        <taxon>Reyranella</taxon>
    </lineage>
</organism>
<feature type="domain" description="Sirohaem synthase dimerisation" evidence="12">
    <location>
        <begin position="151"/>
        <end position="208"/>
    </location>
</feature>
<dbReference type="InterPro" id="IPR012409">
    <property type="entry name" value="Sirohaem_synth"/>
</dbReference>
<accession>A0ABS6IIK0</accession>
<dbReference type="Proteomes" id="UP000727907">
    <property type="component" value="Unassembled WGS sequence"/>
</dbReference>
<comment type="pathway">
    <text evidence="9">Porphyrin-containing compound metabolism; siroheme biosynthesis; sirohydrochlorin from precorrin-2: step 1/1.</text>
</comment>
<dbReference type="InterPro" id="IPR003043">
    <property type="entry name" value="Uropor_MeTrfase_CS"/>
</dbReference>
<dbReference type="InterPro" id="IPR006367">
    <property type="entry name" value="Sirohaem_synthase_N"/>
</dbReference>
<dbReference type="InterPro" id="IPR000878">
    <property type="entry name" value="4pyrrol_Mease"/>
</dbReference>
<evidence type="ECO:0000256" key="4">
    <source>
        <dbReference type="ARBA" id="ARBA00023027"/>
    </source>
</evidence>
<protein>
    <recommendedName>
        <fullName evidence="9">Siroheme synthase</fullName>
    </recommendedName>
    <domain>
        <recommendedName>
            <fullName evidence="9">Uroporphyrinogen-III C-methyltransferase</fullName>
            <shortName evidence="9">Urogen III methylase</shortName>
            <ecNumber evidence="9">2.1.1.107</ecNumber>
        </recommendedName>
        <alternativeName>
            <fullName evidence="9">SUMT</fullName>
        </alternativeName>
        <alternativeName>
            <fullName evidence="9">Uroporphyrinogen III methylase</fullName>
            <shortName evidence="9">UROM</shortName>
        </alternativeName>
    </domain>
    <domain>
        <recommendedName>
            <fullName evidence="9">Precorrin-2 dehydrogenase</fullName>
            <ecNumber evidence="9">1.3.1.76</ecNumber>
        </recommendedName>
    </domain>
    <domain>
        <recommendedName>
            <fullName evidence="9">Sirohydrochlorin ferrochelatase</fullName>
            <ecNumber evidence="9">4.99.1.4</ecNumber>
        </recommendedName>
    </domain>
</protein>
<evidence type="ECO:0000256" key="6">
    <source>
        <dbReference type="ARBA" id="ARBA00023244"/>
    </source>
</evidence>
<evidence type="ECO:0000313" key="14">
    <source>
        <dbReference type="EMBL" id="MBU8873075.1"/>
    </source>
</evidence>
<dbReference type="NCBIfam" id="NF004790">
    <property type="entry name" value="PRK06136.1"/>
    <property type="match status" value="1"/>
</dbReference>
<comment type="pathway">
    <text evidence="9">Cofactor biosynthesis; adenosylcobalamin biosynthesis; sirohydrochlorin from precorrin-2: step 1/1.</text>
</comment>
<feature type="binding site" evidence="9">
    <location>
        <position position="228"/>
    </location>
    <ligand>
        <name>S-adenosyl-L-methionine</name>
        <dbReference type="ChEBI" id="CHEBI:59789"/>
    </ligand>
</feature>
<evidence type="ECO:0000256" key="2">
    <source>
        <dbReference type="ARBA" id="ARBA00022573"/>
    </source>
</evidence>
<feature type="binding site" evidence="9">
    <location>
        <begin position="334"/>
        <end position="335"/>
    </location>
    <ligand>
        <name>S-adenosyl-L-methionine</name>
        <dbReference type="ChEBI" id="CHEBI:59789"/>
    </ligand>
</feature>
<comment type="similarity">
    <text evidence="9">In the C-terminal section; belongs to the precorrin methyltransferase family.</text>
</comment>
<dbReference type="PIRSF" id="PIRSF036426">
    <property type="entry name" value="Sirohaem_synth"/>
    <property type="match status" value="1"/>
</dbReference>
<keyword evidence="9 10" id="KW-0808">Transferase</keyword>
<dbReference type="NCBIfam" id="TIGR01470">
    <property type="entry name" value="cysG_Nterm"/>
    <property type="match status" value="1"/>
</dbReference>
<keyword evidence="7 9" id="KW-0511">Multifunctional enzyme</keyword>
<dbReference type="EMBL" id="JAHOPB010000001">
    <property type="protein sequence ID" value="MBU8873075.1"/>
    <property type="molecule type" value="Genomic_DNA"/>
</dbReference>
<comment type="similarity">
    <text evidence="9">In the N-terminal section; belongs to the precorrin-2 dehydrogenase / sirohydrochlorin ferrochelatase family.</text>
</comment>
<dbReference type="InterPro" id="IPR019478">
    <property type="entry name" value="Sirohaem_synthase_dimer_dom"/>
</dbReference>
<comment type="catalytic activity">
    <reaction evidence="9">
        <text>siroheme + 2 H(+) = sirohydrochlorin + Fe(2+)</text>
        <dbReference type="Rhea" id="RHEA:24360"/>
        <dbReference type="ChEBI" id="CHEBI:15378"/>
        <dbReference type="ChEBI" id="CHEBI:29033"/>
        <dbReference type="ChEBI" id="CHEBI:58351"/>
        <dbReference type="ChEBI" id="CHEBI:60052"/>
        <dbReference type="EC" id="4.99.1.4"/>
    </reaction>
</comment>
<keyword evidence="9 10" id="KW-0489">Methyltransferase</keyword>
<dbReference type="Pfam" id="PF13241">
    <property type="entry name" value="NAD_binding_7"/>
    <property type="match status" value="1"/>
</dbReference>
<evidence type="ECO:0000256" key="3">
    <source>
        <dbReference type="ARBA" id="ARBA00023002"/>
    </source>
</evidence>
<feature type="binding site" evidence="9">
    <location>
        <position position="309"/>
    </location>
    <ligand>
        <name>S-adenosyl-L-methionine</name>
        <dbReference type="ChEBI" id="CHEBI:59789"/>
    </ligand>
</feature>
<dbReference type="RefSeq" id="WP_216957343.1">
    <property type="nucleotide sequence ID" value="NZ_JAHOPB010000001.1"/>
</dbReference>
<evidence type="ECO:0000256" key="9">
    <source>
        <dbReference type="HAMAP-Rule" id="MF_01646"/>
    </source>
</evidence>
<evidence type="ECO:0000256" key="10">
    <source>
        <dbReference type="RuleBase" id="RU003960"/>
    </source>
</evidence>
<evidence type="ECO:0000256" key="8">
    <source>
        <dbReference type="ARBA" id="ARBA00025705"/>
    </source>
</evidence>
<evidence type="ECO:0000259" key="12">
    <source>
        <dbReference type="Pfam" id="PF10414"/>
    </source>
</evidence>
<evidence type="ECO:0000256" key="5">
    <source>
        <dbReference type="ARBA" id="ARBA00023239"/>
    </source>
</evidence>
<dbReference type="EC" id="2.1.1.107" evidence="9"/>
<sequence>MMQTFPLFLSLQGRRALVVGGGDAAARKAELLLKAGAQVSLVAGTVGGEIAQLISEGHISWAGRTFHDGELDGVSLVIVATEDEAEQARVSTSAQKRCVPVNVVDRPALSSFIMPAIVDRAPVTIAISTAGTAPALARRIRAEIERTLPAALGRLARFADVFREQVRRTLVVPRARRRFWDRVFEGPVGELALAGDEIGARRELIRLLDGVRNETTSTGMVHLVGAGPGDPDLLTLKAHRLLQRADVVVYDRLVSDEVLSMARRDAERVYVGKRRANHCVPQQEINDRLVALARAGKSVVRLKGGDPFVFGRGGEEVEALVKAGIAVEVVPGVTAALGCASSAGIPLTHRDHAQACVLVTGHLKDGSVDLDWQMLSRPRQTVVIYMGMGALQQIASQLIAHGLPASTPVALIEHGTTERERRVVGTLATIEGQAQRAHLTGPTLCMVGEVVGLALSRDQEFSFESRMGL</sequence>
<dbReference type="Pfam" id="PF14824">
    <property type="entry name" value="Sirohm_synth_M"/>
    <property type="match status" value="1"/>
</dbReference>
<evidence type="ECO:0000259" key="11">
    <source>
        <dbReference type="Pfam" id="PF00590"/>
    </source>
</evidence>
<name>A0ABS6IIK0_9HYPH</name>
<feature type="binding site" evidence="9">
    <location>
        <position position="386"/>
    </location>
    <ligand>
        <name>S-adenosyl-L-methionine</name>
        <dbReference type="ChEBI" id="CHEBI:59789"/>
    </ligand>
</feature>
<evidence type="ECO:0000256" key="7">
    <source>
        <dbReference type="ARBA" id="ARBA00023268"/>
    </source>
</evidence>
<gene>
    <name evidence="9 14" type="primary">cysG</name>
    <name evidence="14" type="ORF">KQ910_04840</name>
</gene>
<keyword evidence="9" id="KW-0949">S-adenosyl-L-methionine</keyword>
<feature type="domain" description="Tetrapyrrole methylase" evidence="11">
    <location>
        <begin position="220"/>
        <end position="430"/>
    </location>
</feature>
<reference evidence="14 15" key="1">
    <citation type="submission" date="2021-06" db="EMBL/GenBank/DDBJ databases">
        <authorList>
            <person name="Lee D.H."/>
        </authorList>
    </citation>
    <scope>NUCLEOTIDE SEQUENCE [LARGE SCALE GENOMIC DNA]</scope>
    <source>
        <strain evidence="14 15">MMS21-HV4-11</strain>
    </source>
</reference>
<feature type="domain" description="Siroheme synthase central" evidence="13">
    <location>
        <begin position="122"/>
        <end position="146"/>
    </location>
</feature>
<comment type="pathway">
    <text evidence="9">Cofactor biosynthesis; adenosylcobalamin biosynthesis; precorrin-2 from uroporphyrinogen III: step 1/1.</text>
</comment>
<comment type="catalytic activity">
    <reaction evidence="9">
        <text>uroporphyrinogen III + 2 S-adenosyl-L-methionine = precorrin-2 + 2 S-adenosyl-L-homocysteine + H(+)</text>
        <dbReference type="Rhea" id="RHEA:32459"/>
        <dbReference type="ChEBI" id="CHEBI:15378"/>
        <dbReference type="ChEBI" id="CHEBI:57308"/>
        <dbReference type="ChEBI" id="CHEBI:57856"/>
        <dbReference type="ChEBI" id="CHEBI:58827"/>
        <dbReference type="ChEBI" id="CHEBI:59789"/>
        <dbReference type="EC" id="2.1.1.107"/>
    </reaction>
</comment>
<feature type="binding site" evidence="9">
    <location>
        <position position="415"/>
    </location>
    <ligand>
        <name>S-adenosyl-L-methionine</name>
        <dbReference type="ChEBI" id="CHEBI:59789"/>
    </ligand>
</feature>
<evidence type="ECO:0000256" key="1">
    <source>
        <dbReference type="ARBA" id="ARBA00005879"/>
    </source>
</evidence>
<dbReference type="PANTHER" id="PTHR45790">
    <property type="entry name" value="SIROHEME SYNTHASE-RELATED"/>
    <property type="match status" value="1"/>
</dbReference>
<dbReference type="InterPro" id="IPR050161">
    <property type="entry name" value="Siro_Cobalamin_biosynth"/>
</dbReference>
<comment type="caution">
    <text evidence="14">The sequence shown here is derived from an EMBL/GenBank/DDBJ whole genome shotgun (WGS) entry which is preliminary data.</text>
</comment>
<dbReference type="NCBIfam" id="NF007922">
    <property type="entry name" value="PRK10637.1"/>
    <property type="match status" value="1"/>
</dbReference>
<feature type="binding site" evidence="9">
    <location>
        <begin position="23"/>
        <end position="24"/>
    </location>
    <ligand>
        <name>NAD(+)</name>
        <dbReference type="ChEBI" id="CHEBI:57540"/>
    </ligand>
</feature>
<feature type="active site" description="Proton donor" evidence="9">
    <location>
        <position position="273"/>
    </location>
</feature>
<feature type="binding site" evidence="9">
    <location>
        <begin position="304"/>
        <end position="306"/>
    </location>
    <ligand>
        <name>S-adenosyl-L-methionine</name>
        <dbReference type="ChEBI" id="CHEBI:59789"/>
    </ligand>
</feature>
<feature type="active site" description="Proton acceptor" evidence="9">
    <location>
        <position position="251"/>
    </location>
</feature>
<keyword evidence="5 9" id="KW-0456">Lyase</keyword>
<comment type="caution">
    <text evidence="9">Lacks conserved residue(s) required for the propagation of feature annotation.</text>
</comment>
<dbReference type="InterPro" id="IPR006366">
    <property type="entry name" value="CobA/CysG_C"/>
</dbReference>
<evidence type="ECO:0000259" key="13">
    <source>
        <dbReference type="Pfam" id="PF14824"/>
    </source>
</evidence>
<dbReference type="CDD" id="cd11642">
    <property type="entry name" value="SUMT"/>
    <property type="match status" value="1"/>
</dbReference>